<reference evidence="1" key="1">
    <citation type="journal article" date="2015" name="Nature">
        <title>Complex archaea that bridge the gap between prokaryotes and eukaryotes.</title>
        <authorList>
            <person name="Spang A."/>
            <person name="Saw J.H."/>
            <person name="Jorgensen S.L."/>
            <person name="Zaremba-Niedzwiedzka K."/>
            <person name="Martijn J."/>
            <person name="Lind A.E."/>
            <person name="van Eijk R."/>
            <person name="Schleper C."/>
            <person name="Guy L."/>
            <person name="Ettema T.J."/>
        </authorList>
    </citation>
    <scope>NUCLEOTIDE SEQUENCE</scope>
</reference>
<name>A0A0F9BMJ3_9ZZZZ</name>
<proteinExistence type="predicted"/>
<dbReference type="AlphaFoldDB" id="A0A0F9BMJ3"/>
<organism evidence="1">
    <name type="scientific">marine sediment metagenome</name>
    <dbReference type="NCBI Taxonomy" id="412755"/>
    <lineage>
        <taxon>unclassified sequences</taxon>
        <taxon>metagenomes</taxon>
        <taxon>ecological metagenomes</taxon>
    </lineage>
</organism>
<evidence type="ECO:0000313" key="1">
    <source>
        <dbReference type="EMBL" id="KKL15082.1"/>
    </source>
</evidence>
<comment type="caution">
    <text evidence="1">The sequence shown here is derived from an EMBL/GenBank/DDBJ whole genome shotgun (WGS) entry which is preliminary data.</text>
</comment>
<dbReference type="EMBL" id="LAZR01040202">
    <property type="protein sequence ID" value="KKL15082.1"/>
    <property type="molecule type" value="Genomic_DNA"/>
</dbReference>
<feature type="non-terminal residue" evidence="1">
    <location>
        <position position="180"/>
    </location>
</feature>
<protein>
    <submittedName>
        <fullName evidence="1">Uncharacterized protein</fullName>
    </submittedName>
</protein>
<sequence length="180" mass="19629">MYRETMFWPRWLIIGVCMISAMAVPLAAAAEESCCTEVPWGTVTVAVVDGRLVTTGGDPQHPAAFALDKVLGDEVTEAVLYAAVLLRTPAPKYATRNARVTLEVGSSGAVEVKVRDDVLLSRAESQPYEPVQLQAEVDLSGTTPIQIKTTRPEQGPWLVRVRVKRLEKGGEKLHCLCRAN</sequence>
<gene>
    <name evidence="1" type="ORF">LCGC14_2509170</name>
</gene>
<accession>A0A0F9BMJ3</accession>